<dbReference type="GO" id="GO:0008270">
    <property type="term" value="F:zinc ion binding"/>
    <property type="evidence" value="ECO:0007669"/>
    <property type="project" value="UniProtKB-UniRule"/>
</dbReference>
<evidence type="ECO:0000256" key="8">
    <source>
        <dbReference type="ARBA" id="ARBA00022833"/>
    </source>
</evidence>
<feature type="domain" description="Toprim" evidence="16">
    <location>
        <begin position="262"/>
        <end position="343"/>
    </location>
</feature>
<accession>A0A285G5S2</accession>
<dbReference type="RefSeq" id="WP_097016883.1">
    <property type="nucleotide sequence ID" value="NZ_OBDZ01000005.1"/>
</dbReference>
<comment type="function">
    <text evidence="12 13">RNA polymerase that catalyzes the synthesis of short RNA molecules used as primers for DNA polymerase during DNA replication.</text>
</comment>
<dbReference type="InterPro" id="IPR016136">
    <property type="entry name" value="DNA_helicase_N/primase_C"/>
</dbReference>
<comment type="similarity">
    <text evidence="12 13">Belongs to the DnaG primase family.</text>
</comment>
<dbReference type="EC" id="2.7.7.101" evidence="12"/>
<dbReference type="InterPro" id="IPR034151">
    <property type="entry name" value="TOPRIM_DnaG_bac"/>
</dbReference>
<evidence type="ECO:0000256" key="6">
    <source>
        <dbReference type="ARBA" id="ARBA00022723"/>
    </source>
</evidence>
<evidence type="ECO:0000256" key="1">
    <source>
        <dbReference type="ARBA" id="ARBA00022478"/>
    </source>
</evidence>
<evidence type="ECO:0000256" key="11">
    <source>
        <dbReference type="ARBA" id="ARBA00023163"/>
    </source>
</evidence>
<dbReference type="PROSITE" id="PS50880">
    <property type="entry name" value="TOPRIM"/>
    <property type="match status" value="1"/>
</dbReference>
<dbReference type="PANTHER" id="PTHR30313:SF2">
    <property type="entry name" value="DNA PRIMASE"/>
    <property type="match status" value="1"/>
</dbReference>
<dbReference type="GO" id="GO:0006269">
    <property type="term" value="P:DNA replication, synthesis of primer"/>
    <property type="evidence" value="ECO:0007669"/>
    <property type="project" value="UniProtKB-UniRule"/>
</dbReference>
<dbReference type="InterPro" id="IPR037068">
    <property type="entry name" value="DNA_primase_core_N_sf"/>
</dbReference>
<evidence type="ECO:0000256" key="3">
    <source>
        <dbReference type="ARBA" id="ARBA00022679"/>
    </source>
</evidence>
<organism evidence="17 18">
    <name type="scientific">Orenia metallireducens</name>
    <dbReference type="NCBI Taxonomy" id="1413210"/>
    <lineage>
        <taxon>Bacteria</taxon>
        <taxon>Bacillati</taxon>
        <taxon>Bacillota</taxon>
        <taxon>Clostridia</taxon>
        <taxon>Halanaerobiales</taxon>
        <taxon>Halobacteroidaceae</taxon>
        <taxon>Orenia</taxon>
    </lineage>
</organism>
<dbReference type="Gene3D" id="3.90.580.10">
    <property type="entry name" value="Zinc finger, CHC2-type domain"/>
    <property type="match status" value="1"/>
</dbReference>
<feature type="coiled-coil region" evidence="15">
    <location>
        <begin position="549"/>
        <end position="592"/>
    </location>
</feature>
<dbReference type="SUPFAM" id="SSF117023">
    <property type="entry name" value="DNA primase DnaG, C-terminal domain"/>
    <property type="match status" value="1"/>
</dbReference>
<dbReference type="InterPro" id="IPR050219">
    <property type="entry name" value="DnaG_primase"/>
</dbReference>
<evidence type="ECO:0000256" key="10">
    <source>
        <dbReference type="ARBA" id="ARBA00023125"/>
    </source>
</evidence>
<keyword evidence="11 12" id="KW-0804">Transcription</keyword>
<protein>
    <recommendedName>
        <fullName evidence="12 13">DNA primase</fullName>
        <ecNumber evidence="12">2.7.7.101</ecNumber>
    </recommendedName>
</protein>
<evidence type="ECO:0000256" key="15">
    <source>
        <dbReference type="SAM" id="Coils"/>
    </source>
</evidence>
<dbReference type="SUPFAM" id="SSF57783">
    <property type="entry name" value="Zinc beta-ribbon"/>
    <property type="match status" value="1"/>
</dbReference>
<keyword evidence="8 12" id="KW-0862">Zinc</keyword>
<dbReference type="GO" id="GO:0003899">
    <property type="term" value="F:DNA-directed RNA polymerase activity"/>
    <property type="evidence" value="ECO:0007669"/>
    <property type="project" value="UniProtKB-UniRule"/>
</dbReference>
<dbReference type="SUPFAM" id="SSF56731">
    <property type="entry name" value="DNA primase core"/>
    <property type="match status" value="1"/>
</dbReference>
<dbReference type="EMBL" id="OBDZ01000005">
    <property type="protein sequence ID" value="SNY18940.1"/>
    <property type="molecule type" value="Genomic_DNA"/>
</dbReference>
<dbReference type="GO" id="GO:0005737">
    <property type="term" value="C:cytoplasm"/>
    <property type="evidence" value="ECO:0007669"/>
    <property type="project" value="TreeGrafter"/>
</dbReference>
<name>A0A285G5S2_9FIRM</name>
<evidence type="ECO:0000256" key="9">
    <source>
        <dbReference type="ARBA" id="ARBA00022842"/>
    </source>
</evidence>
<dbReference type="InterPro" id="IPR013264">
    <property type="entry name" value="DNAG_N"/>
</dbReference>
<dbReference type="InterPro" id="IPR019475">
    <property type="entry name" value="DNA_primase_DnaB-bd"/>
</dbReference>
<gene>
    <name evidence="12" type="primary">dnaG</name>
    <name evidence="17" type="ORF">SAMN06265827_10540</name>
</gene>
<comment type="catalytic activity">
    <reaction evidence="12">
        <text>ssDNA + n NTP = ssDNA/pppN(pN)n-1 hybrid + (n-1) diphosphate.</text>
        <dbReference type="EC" id="2.7.7.101"/>
    </reaction>
</comment>
<dbReference type="Gene3D" id="3.40.1360.10">
    <property type="match status" value="1"/>
</dbReference>
<keyword evidence="1 12" id="KW-0240">DNA-directed RNA polymerase</keyword>
<evidence type="ECO:0000256" key="14">
    <source>
        <dbReference type="PIRSR" id="PIRSR002811-1"/>
    </source>
</evidence>
<evidence type="ECO:0000259" key="16">
    <source>
        <dbReference type="PROSITE" id="PS50880"/>
    </source>
</evidence>
<keyword evidence="18" id="KW-1185">Reference proteome</keyword>
<keyword evidence="10 12" id="KW-0238">DNA-binding</keyword>
<dbReference type="GO" id="GO:0000428">
    <property type="term" value="C:DNA-directed RNA polymerase complex"/>
    <property type="evidence" value="ECO:0007669"/>
    <property type="project" value="UniProtKB-KW"/>
</dbReference>
<dbReference type="InterPro" id="IPR036977">
    <property type="entry name" value="DNA_primase_Znf_CHC2"/>
</dbReference>
<evidence type="ECO:0000256" key="4">
    <source>
        <dbReference type="ARBA" id="ARBA00022695"/>
    </source>
</evidence>
<proteinExistence type="inferred from homology"/>
<dbReference type="STRING" id="1413210.U472_12585"/>
<dbReference type="AlphaFoldDB" id="A0A285G5S2"/>
<dbReference type="Pfam" id="PF01807">
    <property type="entry name" value="Zn_ribbon_DnaG"/>
    <property type="match status" value="1"/>
</dbReference>
<keyword evidence="7 12" id="KW-0863">Zinc-finger</keyword>
<evidence type="ECO:0000256" key="12">
    <source>
        <dbReference type="HAMAP-Rule" id="MF_00974"/>
    </source>
</evidence>
<evidence type="ECO:0000256" key="2">
    <source>
        <dbReference type="ARBA" id="ARBA00022515"/>
    </source>
</evidence>
<dbReference type="GO" id="GO:0003677">
    <property type="term" value="F:DNA binding"/>
    <property type="evidence" value="ECO:0007669"/>
    <property type="project" value="UniProtKB-KW"/>
</dbReference>
<dbReference type="SMART" id="SM00493">
    <property type="entry name" value="TOPRIM"/>
    <property type="match status" value="1"/>
</dbReference>
<dbReference type="FunFam" id="3.40.1360.10:FF:000002">
    <property type="entry name" value="DNA primase"/>
    <property type="match status" value="1"/>
</dbReference>
<dbReference type="Pfam" id="PF10410">
    <property type="entry name" value="DnaB_bind"/>
    <property type="match status" value="1"/>
</dbReference>
<evidence type="ECO:0000256" key="7">
    <source>
        <dbReference type="ARBA" id="ARBA00022771"/>
    </source>
</evidence>
<comment type="subunit">
    <text evidence="12">Monomer. Interacts with DnaB.</text>
</comment>
<dbReference type="HAMAP" id="MF_00974">
    <property type="entry name" value="DNA_primase_DnaG"/>
    <property type="match status" value="1"/>
</dbReference>
<keyword evidence="4 12" id="KW-0548">Nucleotidyltransferase</keyword>
<evidence type="ECO:0000313" key="18">
    <source>
        <dbReference type="Proteomes" id="UP000219573"/>
    </source>
</evidence>
<dbReference type="NCBIfam" id="TIGR01391">
    <property type="entry name" value="dnaG"/>
    <property type="match status" value="1"/>
</dbReference>
<keyword evidence="15" id="KW-0175">Coiled coil</keyword>
<evidence type="ECO:0000256" key="13">
    <source>
        <dbReference type="PIRNR" id="PIRNR002811"/>
    </source>
</evidence>
<dbReference type="FunFam" id="3.90.580.10:FF:000001">
    <property type="entry name" value="DNA primase"/>
    <property type="match status" value="1"/>
</dbReference>
<dbReference type="SMART" id="SM00400">
    <property type="entry name" value="ZnF_CHCC"/>
    <property type="match status" value="1"/>
</dbReference>
<dbReference type="Proteomes" id="UP000219573">
    <property type="component" value="Unassembled WGS sequence"/>
</dbReference>
<dbReference type="Gene3D" id="1.10.860.10">
    <property type="entry name" value="DNAb Helicase, Chain A"/>
    <property type="match status" value="1"/>
</dbReference>
<keyword evidence="5 12" id="KW-0235">DNA replication</keyword>
<dbReference type="CDD" id="cd03364">
    <property type="entry name" value="TOPRIM_DnaG_primases"/>
    <property type="match status" value="1"/>
</dbReference>
<comment type="domain">
    <text evidence="12">Contains an N-terminal zinc-binding domain, a central core domain that contains the primase activity, and a C-terminal DnaB-binding domain.</text>
</comment>
<sequence>MSFAYSEDFIEQVRFNNDIIDIISDYTRLEHSGKSYKGLCPFHDENTPSFFVNPEQQLYYCFGCGVGGDIFNFIMGVEGIDFREAVKSLANRAGLSLPEHKANPQAKEKFDKKKKLLQIHELTARFYNYLLTSSDIGENGNNYLKQRGFGNDIVEEFQLGFAPDRWEALYRFLKNKGYSDKLLLESGLILARKNNTGYYDRFRNRVIFTISNHQGQVIGFGGRIIEDVNQPKYLNSPDTIIFDKSKNLYGLNLAKKFIQQSNQAIIVEGYTDVITAYQYGIKNVVASLGTSLTSEQAKLLKRYANTVYIAYDSDTAGAKATLRGLDILKEEGLEVKVIILPKDLDPDEFIKAEGKEGFAKSQSQAETLIDFKISNILRGRSLEDVDDKIIAVKEIVAVLAKVKNKVELDEYCKKISERLRTSEGVLRKEIDKYKFKMRGQDRKSNYRNNINTERELADALNDSRLIKYLKAIKELLSIIFKNPNLISSLKSQLEIDDLAKKEHRELFTRIFEFYHEHNTLEINQILQTITNNDAKNLLLELSIKDNDFLDDTEKTISDYIETIKGYQREMRIERLNAEIKKAEKSGNFTKQMELMKEVQLLRREGN</sequence>
<dbReference type="OrthoDB" id="9803773at2"/>
<feature type="zinc finger region" description="CHC2-type" evidence="12 14">
    <location>
        <begin position="40"/>
        <end position="64"/>
    </location>
</feature>
<keyword evidence="2 12" id="KW-0639">Primosome</keyword>
<reference evidence="18" key="1">
    <citation type="submission" date="2017-09" db="EMBL/GenBank/DDBJ databases">
        <authorList>
            <person name="Varghese N."/>
            <person name="Submissions S."/>
        </authorList>
    </citation>
    <scope>NUCLEOTIDE SEQUENCE [LARGE SCALE GENOMIC DNA]</scope>
    <source>
        <strain evidence="18">MSL47</strain>
    </source>
</reference>
<dbReference type="GO" id="GO:1990077">
    <property type="term" value="C:primosome complex"/>
    <property type="evidence" value="ECO:0007669"/>
    <property type="project" value="UniProtKB-KW"/>
</dbReference>
<dbReference type="Pfam" id="PF08275">
    <property type="entry name" value="DNAG_N"/>
    <property type="match status" value="1"/>
</dbReference>
<dbReference type="InterPro" id="IPR006295">
    <property type="entry name" value="DNA_primase_DnaG"/>
</dbReference>
<dbReference type="FunFam" id="3.90.980.10:FF:000001">
    <property type="entry name" value="DNA primase"/>
    <property type="match status" value="1"/>
</dbReference>
<dbReference type="Pfam" id="PF13155">
    <property type="entry name" value="Toprim_2"/>
    <property type="match status" value="1"/>
</dbReference>
<dbReference type="PANTHER" id="PTHR30313">
    <property type="entry name" value="DNA PRIMASE"/>
    <property type="match status" value="1"/>
</dbReference>
<dbReference type="InterPro" id="IPR002694">
    <property type="entry name" value="Znf_CHC2"/>
</dbReference>
<keyword evidence="3 12" id="KW-0808">Transferase</keyword>
<keyword evidence="9" id="KW-0460">Magnesium</keyword>
<keyword evidence="6 12" id="KW-0479">Metal-binding</keyword>
<evidence type="ECO:0000256" key="5">
    <source>
        <dbReference type="ARBA" id="ARBA00022705"/>
    </source>
</evidence>
<dbReference type="InterPro" id="IPR006171">
    <property type="entry name" value="TOPRIM_dom"/>
</dbReference>
<comment type="cofactor">
    <cofactor evidence="12 13 14">
        <name>Zn(2+)</name>
        <dbReference type="ChEBI" id="CHEBI:29105"/>
    </cofactor>
    <text evidence="12 13 14">Binds 1 zinc ion per monomer.</text>
</comment>
<dbReference type="Gene3D" id="3.90.980.10">
    <property type="entry name" value="DNA primase, catalytic core, N-terminal domain"/>
    <property type="match status" value="1"/>
</dbReference>
<dbReference type="PIRSF" id="PIRSF002811">
    <property type="entry name" value="DnaG"/>
    <property type="match status" value="1"/>
</dbReference>
<dbReference type="InterPro" id="IPR030846">
    <property type="entry name" value="DnaG_bac"/>
</dbReference>
<evidence type="ECO:0000313" key="17">
    <source>
        <dbReference type="EMBL" id="SNY18940.1"/>
    </source>
</evidence>